<dbReference type="SUPFAM" id="SSF81301">
    <property type="entry name" value="Nucleotidyltransferase"/>
    <property type="match status" value="1"/>
</dbReference>
<dbReference type="Pfam" id="PF18765">
    <property type="entry name" value="Polbeta"/>
    <property type="match status" value="1"/>
</dbReference>
<dbReference type="KEGG" id="thel:IG193_08190"/>
<accession>A0A7L9FIV1</accession>
<dbReference type="AlphaFoldDB" id="A0A7L9FIV1"/>
<dbReference type="EMBL" id="CP062310">
    <property type="protein sequence ID" value="QOJ78715.1"/>
    <property type="molecule type" value="Genomic_DNA"/>
</dbReference>
<feature type="domain" description="Polymerase beta nucleotidyltransferase" evidence="1">
    <location>
        <begin position="9"/>
        <end position="92"/>
    </location>
</feature>
<name>A0A7L9FIV1_9CREN</name>
<evidence type="ECO:0000259" key="1">
    <source>
        <dbReference type="Pfam" id="PF18765"/>
    </source>
</evidence>
<organism evidence="2 3">
    <name type="scientific">Infirmifilum lucidum</name>
    <dbReference type="NCBI Taxonomy" id="2776706"/>
    <lineage>
        <taxon>Archaea</taxon>
        <taxon>Thermoproteota</taxon>
        <taxon>Thermoprotei</taxon>
        <taxon>Thermofilales</taxon>
        <taxon>Thermofilaceae</taxon>
        <taxon>Infirmifilum</taxon>
    </lineage>
</organism>
<gene>
    <name evidence="2" type="ORF">IG193_08190</name>
</gene>
<dbReference type="PANTHER" id="PTHR43852">
    <property type="entry name" value="NUCLEOTIDYLTRANSFERASE"/>
    <property type="match status" value="1"/>
</dbReference>
<keyword evidence="3" id="KW-1185">Reference proteome</keyword>
<dbReference type="InParanoid" id="A0A7L9FIV1"/>
<dbReference type="GO" id="GO:0016740">
    <property type="term" value="F:transferase activity"/>
    <property type="evidence" value="ECO:0007669"/>
    <property type="project" value="UniProtKB-KW"/>
</dbReference>
<dbReference type="RefSeq" id="WP_192818687.1">
    <property type="nucleotide sequence ID" value="NZ_CP062310.1"/>
</dbReference>
<reference evidence="2 3" key="1">
    <citation type="submission" date="2020-10" db="EMBL/GenBank/DDBJ databases">
        <title>Thermofilum lucidum 3507LT sp. nov. a novel member of Thermofilaceae family isolated from Chile hot spring, and proposal of description order Thermofilales.</title>
        <authorList>
            <person name="Zayulina K.S."/>
            <person name="Elcheninov A.G."/>
            <person name="Toshchakov S.V."/>
            <person name="Kublanov I.V."/>
        </authorList>
    </citation>
    <scope>NUCLEOTIDE SEQUENCE [LARGE SCALE GENOMIC DNA]</scope>
    <source>
        <strain evidence="2 3">3507LT</strain>
    </source>
</reference>
<dbReference type="GeneID" id="59149868"/>
<dbReference type="InterPro" id="IPR052930">
    <property type="entry name" value="TA_antitoxin_MntA"/>
</dbReference>
<dbReference type="InterPro" id="IPR043519">
    <property type="entry name" value="NT_sf"/>
</dbReference>
<dbReference type="InterPro" id="IPR041633">
    <property type="entry name" value="Polbeta"/>
</dbReference>
<evidence type="ECO:0000313" key="3">
    <source>
        <dbReference type="Proteomes" id="UP000594121"/>
    </source>
</evidence>
<dbReference type="Gene3D" id="3.30.460.10">
    <property type="entry name" value="Beta Polymerase, domain 2"/>
    <property type="match status" value="1"/>
</dbReference>
<dbReference type="CDD" id="cd05403">
    <property type="entry name" value="NT_KNTase_like"/>
    <property type="match status" value="1"/>
</dbReference>
<dbReference type="PANTHER" id="PTHR43852:SF3">
    <property type="entry name" value="NUCLEOTIDYLTRANSFERASE"/>
    <property type="match status" value="1"/>
</dbReference>
<proteinExistence type="predicted"/>
<sequence length="119" mass="13228">MDLIDALKEFNWEKYNVEFAVFYGSQARGVSDPLSDIDIAVKGGVDLVDLILALSDYLSVPEDRIDVPTVNDEIPYSLLYTIATQSILLYAREFLLAGVCCQSYGLVLGLQTIRGESMR</sequence>
<protein>
    <submittedName>
        <fullName evidence="2">Nucleotidyltransferase domain-containing protein</fullName>
    </submittedName>
</protein>
<dbReference type="Proteomes" id="UP000594121">
    <property type="component" value="Chromosome"/>
</dbReference>
<keyword evidence="2" id="KW-0808">Transferase</keyword>
<evidence type="ECO:0000313" key="2">
    <source>
        <dbReference type="EMBL" id="QOJ78715.1"/>
    </source>
</evidence>